<sequence length="894" mass="101389">MEPGRSGRSKSFWERCKAFLRKIHFNTDKIFYRIGVSIATRPWLWLIISFCISAVCGPGFLFWAEEVDDVELFMPLDSIVRADAAWVKEHFRDDLRYESIIVTAPNVLDSEVLQALYEIEESVKSIVVDNDTWNDVCAGYLTWFEDEEGTVDLGETEFTAEIMANLNTSIKHDCLYQSLLKVWRPEERTNFQNANRDSILADVTAALSDQNNNNMLLDISLLLSGVKYDARGYVVGAKATILNFLLKKSHPRSPDWELEFIKKVLYSNRTLPDGMAIYAVATRSFTDFLHQVLNSNMTVLFCGLSLIVIYIILMIGRCNIVQQRIYLSIVGVSVIGQAILSAYGICYYMGYFYGPIHPILPFLLLGIGVDDMFVIMQSLENISKVEKPSDLTERIARALQQSGMSITVTSVTNIVAFAIGVTTVMPFLESFCMFATMGILFLYIFEITFFVSCLVYDERRLQLQRDGCCCRPTPEWKPNGCSQKNIQQTIFEKFLGPFVTKTPVKIAILAVTTFILGSNVWGICQLEQNFDPTWYLNQDSYPILYNNKLKEYFPKYGKRAGIYLGDVDYYRDHQALVNFTEALKANPYVNNQTVDCWFIAFDKWLQARNPEDNDEYHSYLTEYLLLTKEGQAYIKDIKFSRIPINEYNITTSQIQIQHVLINTTSDQIRAMELIRETVESINFSTGNEHVAVFSPDYVSWTANKIIGEELIRNLGLEILAVGLVTIILLQDLEASFWVICCVLFTLVDLLGSMYYLGLTIEISSSIMVLLCAGLAVDYAAHIGMEFTRMKGTKNERAVATLSVMGPAVFNGGLSTFLAFVLLGASEAYLFSTFFKLFTCLVVFGLFHGLFFLPVILSLFGPNELKIEKDAEIVTTPQQISMNNKSQSIDVEQQD</sequence>
<dbReference type="InterPro" id="IPR053958">
    <property type="entry name" value="HMGCR/SNAP/NPC1-like_SSD"/>
</dbReference>
<dbReference type="SUPFAM" id="SSF82866">
    <property type="entry name" value="Multidrug efflux transporter AcrB transmembrane domain"/>
    <property type="match status" value="2"/>
</dbReference>
<feature type="transmembrane region" description="Helical" evidence="2">
    <location>
        <begin position="356"/>
        <end position="375"/>
    </location>
</feature>
<feature type="transmembrane region" description="Helical" evidence="2">
    <location>
        <begin position="404"/>
        <end position="428"/>
    </location>
</feature>
<dbReference type="GeneID" id="107221681"/>
<keyword evidence="2" id="KW-1133">Transmembrane helix</keyword>
<keyword evidence="2" id="KW-0812">Transmembrane</keyword>
<comment type="similarity">
    <text evidence="1">Belongs to the patched family.</text>
</comment>
<dbReference type="PANTHER" id="PTHR10796">
    <property type="entry name" value="PATCHED-RELATED"/>
    <property type="match status" value="1"/>
</dbReference>
<evidence type="ECO:0000256" key="1">
    <source>
        <dbReference type="ARBA" id="ARBA00005585"/>
    </source>
</evidence>
<dbReference type="Proteomes" id="UP000829291">
    <property type="component" value="Chromosome 5"/>
</dbReference>
<dbReference type="Gene3D" id="1.20.1640.10">
    <property type="entry name" value="Multidrug efflux transporter AcrB transmembrane domain"/>
    <property type="match status" value="2"/>
</dbReference>
<evidence type="ECO:0000313" key="5">
    <source>
        <dbReference type="RefSeq" id="XP_046596002.1"/>
    </source>
</evidence>
<feature type="transmembrane region" description="Helical" evidence="2">
    <location>
        <begin position="801"/>
        <end position="822"/>
    </location>
</feature>
<proteinExistence type="inferred from homology"/>
<protein>
    <submittedName>
        <fullName evidence="5">Patched domain-containing protein 3</fullName>
    </submittedName>
</protein>
<feature type="transmembrane region" description="Helical" evidence="2">
    <location>
        <begin position="710"/>
        <end position="729"/>
    </location>
</feature>
<feature type="transmembrane region" description="Helical" evidence="2">
    <location>
        <begin position="43"/>
        <end position="64"/>
    </location>
</feature>
<evidence type="ECO:0000256" key="2">
    <source>
        <dbReference type="SAM" id="Phobius"/>
    </source>
</evidence>
<feature type="transmembrane region" description="Helical" evidence="2">
    <location>
        <begin position="736"/>
        <end position="756"/>
    </location>
</feature>
<feature type="transmembrane region" description="Helical" evidence="2">
    <location>
        <begin position="325"/>
        <end position="350"/>
    </location>
</feature>
<dbReference type="InterPro" id="IPR000731">
    <property type="entry name" value="SSD"/>
</dbReference>
<dbReference type="PROSITE" id="PS50156">
    <property type="entry name" value="SSD"/>
    <property type="match status" value="2"/>
</dbReference>
<reference evidence="5" key="1">
    <citation type="submission" date="2025-08" db="UniProtKB">
        <authorList>
            <consortium name="RefSeq"/>
        </authorList>
    </citation>
    <scope>IDENTIFICATION</scope>
    <source>
        <tissue evidence="5">Thorax and Abdomen</tissue>
    </source>
</reference>
<accession>A0ABM3G6W9</accession>
<dbReference type="PANTHER" id="PTHR10796:SF130">
    <property type="entry name" value="PATCHED DOMAIN-CONTAINING PROTEIN 3-LIKE PROTEIN"/>
    <property type="match status" value="1"/>
</dbReference>
<keyword evidence="4" id="KW-1185">Reference proteome</keyword>
<evidence type="ECO:0000313" key="4">
    <source>
        <dbReference type="Proteomes" id="UP000829291"/>
    </source>
</evidence>
<keyword evidence="2" id="KW-0472">Membrane</keyword>
<name>A0ABM3G6W9_NEOLC</name>
<feature type="transmembrane region" description="Helical" evidence="2">
    <location>
        <begin position="834"/>
        <end position="859"/>
    </location>
</feature>
<feature type="transmembrane region" description="Helical" evidence="2">
    <location>
        <begin position="434"/>
        <end position="456"/>
    </location>
</feature>
<feature type="domain" description="SSD" evidence="3">
    <location>
        <begin position="296"/>
        <end position="456"/>
    </location>
</feature>
<dbReference type="RefSeq" id="XP_046596002.1">
    <property type="nucleotide sequence ID" value="XM_046740046.1"/>
</dbReference>
<gene>
    <name evidence="5" type="primary">LOC107221681</name>
</gene>
<organism evidence="4 5">
    <name type="scientific">Neodiprion lecontei</name>
    <name type="common">Redheaded pine sawfly</name>
    <dbReference type="NCBI Taxonomy" id="441921"/>
    <lineage>
        <taxon>Eukaryota</taxon>
        <taxon>Metazoa</taxon>
        <taxon>Ecdysozoa</taxon>
        <taxon>Arthropoda</taxon>
        <taxon>Hexapoda</taxon>
        <taxon>Insecta</taxon>
        <taxon>Pterygota</taxon>
        <taxon>Neoptera</taxon>
        <taxon>Endopterygota</taxon>
        <taxon>Hymenoptera</taxon>
        <taxon>Tenthredinoidea</taxon>
        <taxon>Diprionidae</taxon>
        <taxon>Diprioninae</taxon>
        <taxon>Neodiprion</taxon>
    </lineage>
</organism>
<feature type="domain" description="SSD" evidence="3">
    <location>
        <begin position="742"/>
        <end position="858"/>
    </location>
</feature>
<dbReference type="Pfam" id="PF12349">
    <property type="entry name" value="Sterol-sensing"/>
    <property type="match status" value="1"/>
</dbReference>
<feature type="transmembrane region" description="Helical" evidence="2">
    <location>
        <begin position="293"/>
        <end position="313"/>
    </location>
</feature>
<feature type="transmembrane region" description="Helical" evidence="2">
    <location>
        <begin position="762"/>
        <end position="780"/>
    </location>
</feature>
<evidence type="ECO:0000259" key="3">
    <source>
        <dbReference type="PROSITE" id="PS50156"/>
    </source>
</evidence>
<dbReference type="InterPro" id="IPR051697">
    <property type="entry name" value="Patched_domain-protein"/>
</dbReference>